<accession>A0A8H8RAP6</accession>
<gene>
    <name evidence="3" type="primary">mtx1</name>
    <name evidence="3" type="ORF">LHYA1_G000133</name>
</gene>
<feature type="domain" description="Metaxin glutathione S-transferase" evidence="1">
    <location>
        <begin position="259"/>
        <end position="325"/>
    </location>
</feature>
<evidence type="ECO:0000259" key="2">
    <source>
        <dbReference type="Pfam" id="PF17172"/>
    </source>
</evidence>
<organism evidence="3 4">
    <name type="scientific">Lachnellula hyalina</name>
    <dbReference type="NCBI Taxonomy" id="1316788"/>
    <lineage>
        <taxon>Eukaryota</taxon>
        <taxon>Fungi</taxon>
        <taxon>Dikarya</taxon>
        <taxon>Ascomycota</taxon>
        <taxon>Pezizomycotina</taxon>
        <taxon>Leotiomycetes</taxon>
        <taxon>Helotiales</taxon>
        <taxon>Lachnaceae</taxon>
        <taxon>Lachnellula</taxon>
    </lineage>
</organism>
<dbReference type="OrthoDB" id="198787at2759"/>
<comment type="caution">
    <text evidence="3">The sequence shown here is derived from an EMBL/GenBank/DDBJ whole genome shotgun (WGS) entry which is preliminary data.</text>
</comment>
<dbReference type="CDD" id="cd03193">
    <property type="entry name" value="GST_C_Metaxin"/>
    <property type="match status" value="1"/>
</dbReference>
<protein>
    <submittedName>
        <fullName evidence="3">Metaxin-1</fullName>
    </submittedName>
</protein>
<name>A0A8H8RAP6_9HELO</name>
<sequence>MYGTIRVPFQGTNYVDGILYIDFFPMPSDKTSDSKDRAPHAGQTSFEQHTSKIRHFFSIPAPVKVLFDKVPVLTYPPNDLPQRAPKPARIPSLYVFIKKEDAAAGRPSYNPSCLKWQTFLNFADINHRLMPSNNHASPSGALPFLLPASKNPQEAPMPIASNKLVKYVEEQGKTVKESSSMRYEAYQSLIDHRIRDAWLYTLYLEPLNFSAVAYHLYVSPTSSNPLVRASISHQLRSAAEAELLKHTAIIDTDDIYSEADKAFEALSILLGEDSWFFGTTEPTLFDASIFAYTQLLLDDELGWQEKKLCRALRRRANLVQHRERLLVRYFGGS</sequence>
<dbReference type="AlphaFoldDB" id="A0A8H8RAP6"/>
<reference evidence="3 4" key="1">
    <citation type="submission" date="2018-05" db="EMBL/GenBank/DDBJ databases">
        <title>Genome sequencing and assembly of the regulated plant pathogen Lachnellula willkommii and related sister species for the development of diagnostic species identification markers.</title>
        <authorList>
            <person name="Giroux E."/>
            <person name="Bilodeau G."/>
        </authorList>
    </citation>
    <scope>NUCLEOTIDE SEQUENCE [LARGE SCALE GENOMIC DNA]</scope>
    <source>
        <strain evidence="3 4">CBS 185.66</strain>
    </source>
</reference>
<dbReference type="PANTHER" id="PTHR12289:SF44">
    <property type="entry name" value="OUTER MEMBRANE PROTEIN (SAM35), PUTATIVE (AFU_ORTHOLOGUE AFUA_1G13180)-RELATED"/>
    <property type="match status" value="1"/>
</dbReference>
<dbReference type="GeneID" id="41980331"/>
<dbReference type="InterPro" id="IPR012336">
    <property type="entry name" value="Thioredoxin-like_fold"/>
</dbReference>
<dbReference type="GO" id="GO:0007005">
    <property type="term" value="P:mitochondrion organization"/>
    <property type="evidence" value="ECO:0007669"/>
    <property type="project" value="TreeGrafter"/>
</dbReference>
<dbReference type="InterPro" id="IPR050931">
    <property type="entry name" value="Mito_Protein_Transport_Metaxin"/>
</dbReference>
<dbReference type="GO" id="GO:0001401">
    <property type="term" value="C:SAM complex"/>
    <property type="evidence" value="ECO:0007669"/>
    <property type="project" value="TreeGrafter"/>
</dbReference>
<evidence type="ECO:0000259" key="1">
    <source>
        <dbReference type="Pfam" id="PF17171"/>
    </source>
</evidence>
<dbReference type="Pfam" id="PF17172">
    <property type="entry name" value="GST_N_4"/>
    <property type="match status" value="1"/>
</dbReference>
<feature type="domain" description="Thioredoxin-like fold" evidence="2">
    <location>
        <begin position="111"/>
        <end position="207"/>
    </location>
</feature>
<dbReference type="PANTHER" id="PTHR12289">
    <property type="entry name" value="METAXIN RELATED"/>
    <property type="match status" value="1"/>
</dbReference>
<dbReference type="RefSeq" id="XP_031009866.1">
    <property type="nucleotide sequence ID" value="XM_031145127.1"/>
</dbReference>
<evidence type="ECO:0000313" key="4">
    <source>
        <dbReference type="Proteomes" id="UP000431533"/>
    </source>
</evidence>
<dbReference type="InterPro" id="IPR033468">
    <property type="entry name" value="Metaxin_GST"/>
</dbReference>
<dbReference type="Pfam" id="PF17171">
    <property type="entry name" value="GST_C_6"/>
    <property type="match status" value="1"/>
</dbReference>
<dbReference type="Proteomes" id="UP000431533">
    <property type="component" value="Unassembled WGS sequence"/>
</dbReference>
<proteinExistence type="predicted"/>
<dbReference type="EMBL" id="QGMH01000001">
    <property type="protein sequence ID" value="TVY31084.1"/>
    <property type="molecule type" value="Genomic_DNA"/>
</dbReference>
<keyword evidence="4" id="KW-1185">Reference proteome</keyword>
<evidence type="ECO:0000313" key="3">
    <source>
        <dbReference type="EMBL" id="TVY31084.1"/>
    </source>
</evidence>